<accession>A0AAE1MRP4</accession>
<evidence type="ECO:0000313" key="3">
    <source>
        <dbReference type="Proteomes" id="UP001293593"/>
    </source>
</evidence>
<dbReference type="AlphaFoldDB" id="A0AAE1MRP4"/>
<dbReference type="Gene3D" id="3.40.140.10">
    <property type="entry name" value="Cytidine Deaminase, domain 2"/>
    <property type="match status" value="1"/>
</dbReference>
<evidence type="ECO:0000313" key="2">
    <source>
        <dbReference type="EMBL" id="KAK4270461.1"/>
    </source>
</evidence>
<protein>
    <recommendedName>
        <fullName evidence="1">MPN domain-containing protein</fullName>
    </recommendedName>
</protein>
<dbReference type="GO" id="GO:0008237">
    <property type="term" value="F:metallopeptidase activity"/>
    <property type="evidence" value="ECO:0007669"/>
    <property type="project" value="InterPro"/>
</dbReference>
<dbReference type="InterPro" id="IPR000555">
    <property type="entry name" value="JAMM/MPN+_dom"/>
</dbReference>
<organism evidence="2 3">
    <name type="scientific">Acacia crassicarpa</name>
    <name type="common">northern wattle</name>
    <dbReference type="NCBI Taxonomy" id="499986"/>
    <lineage>
        <taxon>Eukaryota</taxon>
        <taxon>Viridiplantae</taxon>
        <taxon>Streptophyta</taxon>
        <taxon>Embryophyta</taxon>
        <taxon>Tracheophyta</taxon>
        <taxon>Spermatophyta</taxon>
        <taxon>Magnoliopsida</taxon>
        <taxon>eudicotyledons</taxon>
        <taxon>Gunneridae</taxon>
        <taxon>Pentapetalae</taxon>
        <taxon>rosids</taxon>
        <taxon>fabids</taxon>
        <taxon>Fabales</taxon>
        <taxon>Fabaceae</taxon>
        <taxon>Caesalpinioideae</taxon>
        <taxon>mimosoid clade</taxon>
        <taxon>Acacieae</taxon>
        <taxon>Acacia</taxon>
    </lineage>
</organism>
<proteinExistence type="predicted"/>
<dbReference type="Pfam" id="PF01398">
    <property type="entry name" value="JAB"/>
    <property type="match status" value="1"/>
</dbReference>
<reference evidence="2" key="1">
    <citation type="submission" date="2023-10" db="EMBL/GenBank/DDBJ databases">
        <title>Chromosome-level genome of the transformable northern wattle, Acacia crassicarpa.</title>
        <authorList>
            <person name="Massaro I."/>
            <person name="Sinha N.R."/>
            <person name="Poethig S."/>
            <person name="Leichty A.R."/>
        </authorList>
    </citation>
    <scope>NUCLEOTIDE SEQUENCE</scope>
    <source>
        <strain evidence="2">Acra3RX</strain>
        <tissue evidence="2">Leaf</tissue>
    </source>
</reference>
<dbReference type="InterPro" id="IPR037518">
    <property type="entry name" value="MPN"/>
</dbReference>
<gene>
    <name evidence="2" type="ORF">QN277_023497</name>
</gene>
<dbReference type="PROSITE" id="PS50249">
    <property type="entry name" value="MPN"/>
    <property type="match status" value="1"/>
</dbReference>
<dbReference type="Proteomes" id="UP001293593">
    <property type="component" value="Unassembled WGS sequence"/>
</dbReference>
<comment type="caution">
    <text evidence="2">The sequence shown here is derived from an EMBL/GenBank/DDBJ whole genome shotgun (WGS) entry which is preliminary data.</text>
</comment>
<evidence type="ECO:0000259" key="1">
    <source>
        <dbReference type="PROSITE" id="PS50249"/>
    </source>
</evidence>
<dbReference type="EMBL" id="JAWXYG010000006">
    <property type="protein sequence ID" value="KAK4270461.1"/>
    <property type="molecule type" value="Genomic_DNA"/>
</dbReference>
<sequence length="81" mass="8801">MDTVVKSMENSSIAVKNVIVHPLALLSALDHFFRDATHTPEPEEQFGRVVGVLPGSSFKGTVQVSNSYGVPFEENEDNPSV</sequence>
<feature type="domain" description="MPN" evidence="1">
    <location>
        <begin position="18"/>
        <end position="81"/>
    </location>
</feature>
<keyword evidence="3" id="KW-1185">Reference proteome</keyword>
<name>A0AAE1MRP4_9FABA</name>